<dbReference type="GO" id="GO:0006508">
    <property type="term" value="P:proteolysis"/>
    <property type="evidence" value="ECO:0007669"/>
    <property type="project" value="UniProtKB-KW"/>
</dbReference>
<evidence type="ECO:0000313" key="9">
    <source>
        <dbReference type="EMBL" id="RPF23337.1"/>
    </source>
</evidence>
<dbReference type="InterPro" id="IPR008969">
    <property type="entry name" value="CarboxyPept-like_regulatory"/>
</dbReference>
<comment type="similarity">
    <text evidence="1 6">Belongs to the peptidase S8 family.</text>
</comment>
<evidence type="ECO:0000256" key="4">
    <source>
        <dbReference type="ARBA" id="ARBA00022825"/>
    </source>
</evidence>
<evidence type="ECO:0000256" key="7">
    <source>
        <dbReference type="SAM" id="SignalP"/>
    </source>
</evidence>
<evidence type="ECO:0000256" key="5">
    <source>
        <dbReference type="PIRSR" id="PIRSR615500-1"/>
    </source>
</evidence>
<sequence length="1377" mass="141267">MHRRRIARRASTAVTAAFALLATSAVTAAPAAFASQQGTGLSLAAVADDPEKKFTSTAREQLEAEKTAAFWIEFTDRAELEPAKDIADWADRGQYVVDALQETSEAAQADVIKQLEAAGADYESYWINNSIYVEDGTLALADRVATSSAVASIHEQFDMLEIAPVKKVPADEKLTTAVEWGISEINAPEVWDLGYTGAGITVASFDTGVDGSHPALADQYRGMGADGSVDDDYNWFDVPGGCGGSPCDTQGHGTHTTGTMVGDDGAGNQVGVAPDATWIAANCIDNAGCTRDDYLADAQWFLAPTRADGSDPDPAMRPHVVNNSWGIPPGAPDPYGWMRDETLAWDAAGIFGAWAAGNEGSACETSRFPGEYENTYAVGAYDVNGTIATFSSRGPGENGVTTPNIAAPGVDVRSSVPGGGYSNFNGTSMATPHLAGAVALLWSAAPALVGDIEGTKAILNQSAVDTEDLQCGGTAEENNVWGEGKLDVAAAIDAAPTAGTGTVEGVVTDTAEAPIAGATVLLDGERDRTVTTGEDGAFTATVVAGDYDVSASAFGYLASTPEPVTVAEDESVSVPVTLEAAPRHSVSGAVTFADGSPVAGAPVSLGSHFEDVTTAEDGSFAFADVPEGTYPLSVVMGGCASSFAEDVVVDGDLDVPVTIEALVDERGYSCTVSAGEYLQGDTDTGLSGDDGSTTVSLPFDFTYYGESYDTAHVTTNGHVNFLASTTAYSNVSIPASSVPNAAIYPFWDDLYFVSGESGLYEGTTTVDGTDAYVLEFRDVALYADRDARLDFSVTLLASGDIVLGYGELAGSGATAAGSSATVGIEDEAGAVGLEYSYNAAVLSEGLSITYVAPPLATLSGIVKDYNTKEPVAGATVTMTGPDGAADTLSTGDDGRYTAVVALGRYDLEFSADDYVPVGKRVNLAEDGDSKTRNAQLKAGLLTVNKEAVSVEKRLGGAPATRGFRVTNEGSAPADLSLGTDGGDFDMLGLGSSTGGVINHVEGDATEVSSEAPGVSIGGSRGANPDGALGTSSLTAGVSAFPAVSVPQAETTITHSTSQEVAALNSASCGSDFGTSENRFLRTFTLGDFGIDGSFAVSEVSFGIEEATAQTLTVNLYELVGEDLVYANLEQLGSAQADIEAQTLSMVSVPVEGEITGGTLVVEVVSHDQRDNAGVFYIGSNADGQTAPSYLAADECGISEPATTDSIGWADMHIVMNVSGSTGGGGGSDTAWLDAQPGSVTLDPGESVRIVATIDPRAVDQPGTYTADVVLGADTPYAEPSVTATLVANPPGNWGKVSGTVADTAGAPLDGATVHLDGLEKDVTLVTGGDGTYEYWMGVSNNSLTMIVAKDGYVPQVRTGTIVRGQTVTYDFALDALA</sequence>
<feature type="active site" description="Charge relay system" evidence="5 6">
    <location>
        <position position="428"/>
    </location>
</feature>
<dbReference type="OrthoDB" id="9813435at2"/>
<keyword evidence="7" id="KW-0732">Signal</keyword>
<feature type="signal peptide" evidence="7">
    <location>
        <begin position="1"/>
        <end position="28"/>
    </location>
</feature>
<dbReference type="InterPro" id="IPR000209">
    <property type="entry name" value="Peptidase_S8/S53_dom"/>
</dbReference>
<feature type="domain" description="Peptidase S8/S53" evidence="8">
    <location>
        <begin position="197"/>
        <end position="466"/>
    </location>
</feature>
<gene>
    <name evidence="9" type="ORF">EDD34_4022</name>
</gene>
<proteinExistence type="inferred from homology"/>
<dbReference type="SUPFAM" id="SSF49452">
    <property type="entry name" value="Starch-binding domain-like"/>
    <property type="match status" value="2"/>
</dbReference>
<accession>A0A3N4YSY4</accession>
<keyword evidence="3 6" id="KW-0378">Hydrolase</keyword>
<evidence type="ECO:0000256" key="2">
    <source>
        <dbReference type="ARBA" id="ARBA00022670"/>
    </source>
</evidence>
<reference evidence="9 10" key="1">
    <citation type="submission" date="2018-11" db="EMBL/GenBank/DDBJ databases">
        <title>Sequencing the genomes of 1000 actinobacteria strains.</title>
        <authorList>
            <person name="Klenk H.-P."/>
        </authorList>
    </citation>
    <scope>NUCLEOTIDE SEQUENCE [LARGE SCALE GENOMIC DNA]</scope>
    <source>
        <strain evidence="9 10">DSM 15700</strain>
    </source>
</reference>
<evidence type="ECO:0000313" key="10">
    <source>
        <dbReference type="Proteomes" id="UP000280501"/>
    </source>
</evidence>
<evidence type="ECO:0000259" key="8">
    <source>
        <dbReference type="Pfam" id="PF00082"/>
    </source>
</evidence>
<dbReference type="Proteomes" id="UP000280501">
    <property type="component" value="Unassembled WGS sequence"/>
</dbReference>
<dbReference type="SUPFAM" id="SSF49464">
    <property type="entry name" value="Carboxypeptidase regulatory domain-like"/>
    <property type="match status" value="2"/>
</dbReference>
<dbReference type="PANTHER" id="PTHR43399:SF4">
    <property type="entry name" value="CELL WALL-ASSOCIATED PROTEASE"/>
    <property type="match status" value="1"/>
</dbReference>
<feature type="active site" description="Charge relay system" evidence="5 6">
    <location>
        <position position="206"/>
    </location>
</feature>
<keyword evidence="10" id="KW-1185">Reference proteome</keyword>
<dbReference type="InterPro" id="IPR051048">
    <property type="entry name" value="Peptidase_S8/S53_subtilisin"/>
</dbReference>
<keyword evidence="9" id="KW-0121">Carboxypeptidase</keyword>
<dbReference type="Gene3D" id="2.60.40.1120">
    <property type="entry name" value="Carboxypeptidase-like, regulatory domain"/>
    <property type="match status" value="4"/>
</dbReference>
<dbReference type="PANTHER" id="PTHR43399">
    <property type="entry name" value="SUBTILISIN-RELATED"/>
    <property type="match status" value="1"/>
</dbReference>
<dbReference type="PROSITE" id="PS51892">
    <property type="entry name" value="SUBTILASE"/>
    <property type="match status" value="1"/>
</dbReference>
<dbReference type="PRINTS" id="PR00723">
    <property type="entry name" value="SUBTILISIN"/>
</dbReference>
<dbReference type="InterPro" id="IPR036852">
    <property type="entry name" value="Peptidase_S8/S53_dom_sf"/>
</dbReference>
<dbReference type="EMBL" id="RKQZ01000001">
    <property type="protein sequence ID" value="RPF23337.1"/>
    <property type="molecule type" value="Genomic_DNA"/>
</dbReference>
<dbReference type="Pfam" id="PF13620">
    <property type="entry name" value="CarboxypepD_reg"/>
    <property type="match status" value="4"/>
</dbReference>
<keyword evidence="4 6" id="KW-0720">Serine protease</keyword>
<dbReference type="GO" id="GO:0004180">
    <property type="term" value="F:carboxypeptidase activity"/>
    <property type="evidence" value="ECO:0007669"/>
    <property type="project" value="UniProtKB-KW"/>
</dbReference>
<dbReference type="Pfam" id="PF00082">
    <property type="entry name" value="Peptidase_S8"/>
    <property type="match status" value="1"/>
</dbReference>
<dbReference type="InterPro" id="IPR013784">
    <property type="entry name" value="Carb-bd-like_fold"/>
</dbReference>
<evidence type="ECO:0000256" key="6">
    <source>
        <dbReference type="PROSITE-ProRule" id="PRU01240"/>
    </source>
</evidence>
<comment type="caution">
    <text evidence="9">The sequence shown here is derived from an EMBL/GenBank/DDBJ whole genome shotgun (WGS) entry which is preliminary data.</text>
</comment>
<protein>
    <submittedName>
        <fullName evidence="9">Carboxypeptidase family protein</fullName>
    </submittedName>
</protein>
<evidence type="ECO:0000256" key="3">
    <source>
        <dbReference type="ARBA" id="ARBA00022801"/>
    </source>
</evidence>
<feature type="chain" id="PRO_5039585292" evidence="7">
    <location>
        <begin position="29"/>
        <end position="1377"/>
    </location>
</feature>
<feature type="active site" description="Charge relay system" evidence="5 6">
    <location>
        <position position="252"/>
    </location>
</feature>
<evidence type="ECO:0000256" key="1">
    <source>
        <dbReference type="ARBA" id="ARBA00011073"/>
    </source>
</evidence>
<dbReference type="Gene3D" id="3.40.50.200">
    <property type="entry name" value="Peptidase S8/S53 domain"/>
    <property type="match status" value="1"/>
</dbReference>
<dbReference type="GO" id="GO:0030246">
    <property type="term" value="F:carbohydrate binding"/>
    <property type="evidence" value="ECO:0007669"/>
    <property type="project" value="InterPro"/>
</dbReference>
<organism evidence="9 10">
    <name type="scientific">Myceligenerans xiligouense</name>
    <dbReference type="NCBI Taxonomy" id="253184"/>
    <lineage>
        <taxon>Bacteria</taxon>
        <taxon>Bacillati</taxon>
        <taxon>Actinomycetota</taxon>
        <taxon>Actinomycetes</taxon>
        <taxon>Micrococcales</taxon>
        <taxon>Promicromonosporaceae</taxon>
        <taxon>Myceligenerans</taxon>
    </lineage>
</organism>
<dbReference type="GO" id="GO:0004252">
    <property type="term" value="F:serine-type endopeptidase activity"/>
    <property type="evidence" value="ECO:0007669"/>
    <property type="project" value="UniProtKB-UniRule"/>
</dbReference>
<name>A0A3N4YSY4_9MICO</name>
<keyword evidence="2 6" id="KW-0645">Protease</keyword>
<dbReference type="InterPro" id="IPR015500">
    <property type="entry name" value="Peptidase_S8_subtilisin-rel"/>
</dbReference>
<dbReference type="SUPFAM" id="SSF52743">
    <property type="entry name" value="Subtilisin-like"/>
    <property type="match status" value="1"/>
</dbReference>